<dbReference type="AlphaFoldDB" id="A0A7C5DKW1"/>
<dbReference type="EMBL" id="DRSQ01000143">
    <property type="protein sequence ID" value="HHE32354.1"/>
    <property type="molecule type" value="Genomic_DNA"/>
</dbReference>
<protein>
    <recommendedName>
        <fullName evidence="3">ATP synthase subunit I</fullName>
    </recommendedName>
</protein>
<feature type="transmembrane region" description="Helical" evidence="1">
    <location>
        <begin position="98"/>
        <end position="117"/>
    </location>
</feature>
<comment type="caution">
    <text evidence="2">The sequence shown here is derived from an EMBL/GenBank/DDBJ whole genome shotgun (WGS) entry which is preliminary data.</text>
</comment>
<sequence>MKPLFDFLIKLFILSVILWGVVYWGAASYPVDMGSVFVSWLMVILNSLVGYLLFEYAFEKESKVFTLVVFGGVALRLLVVMALVLVINLLGLVKPIDFVVSFITFYCMYLVIEILAYQKKNQQKKTLQKTDKPVCE</sequence>
<gene>
    <name evidence="2" type="ORF">ENL07_06950</name>
</gene>
<dbReference type="Proteomes" id="UP000886058">
    <property type="component" value="Unassembled WGS sequence"/>
</dbReference>
<proteinExistence type="predicted"/>
<evidence type="ECO:0008006" key="3">
    <source>
        <dbReference type="Google" id="ProtNLM"/>
    </source>
</evidence>
<evidence type="ECO:0000256" key="1">
    <source>
        <dbReference type="SAM" id="Phobius"/>
    </source>
</evidence>
<keyword evidence="1" id="KW-0472">Membrane</keyword>
<feature type="transmembrane region" description="Helical" evidence="1">
    <location>
        <begin position="7"/>
        <end position="27"/>
    </location>
</feature>
<name>A0A7C5DKW1_9CHLB</name>
<evidence type="ECO:0000313" key="2">
    <source>
        <dbReference type="EMBL" id="HHE32354.1"/>
    </source>
</evidence>
<feature type="transmembrane region" description="Helical" evidence="1">
    <location>
        <begin position="33"/>
        <end position="54"/>
    </location>
</feature>
<accession>A0A7C5DKW1</accession>
<organism evidence="2">
    <name type="scientific">Chlorobaculum parvum</name>
    <dbReference type="NCBI Taxonomy" id="274539"/>
    <lineage>
        <taxon>Bacteria</taxon>
        <taxon>Pseudomonadati</taxon>
        <taxon>Chlorobiota</taxon>
        <taxon>Chlorobiia</taxon>
        <taxon>Chlorobiales</taxon>
        <taxon>Chlorobiaceae</taxon>
        <taxon>Chlorobaculum</taxon>
    </lineage>
</organism>
<keyword evidence="1" id="KW-0812">Transmembrane</keyword>
<keyword evidence="1" id="KW-1133">Transmembrane helix</keyword>
<feature type="transmembrane region" description="Helical" evidence="1">
    <location>
        <begin position="66"/>
        <end position="92"/>
    </location>
</feature>
<reference evidence="2" key="1">
    <citation type="journal article" date="2020" name="mSystems">
        <title>Genome- and Community-Level Interaction Insights into Carbon Utilization and Element Cycling Functions of Hydrothermarchaeota in Hydrothermal Sediment.</title>
        <authorList>
            <person name="Zhou Z."/>
            <person name="Liu Y."/>
            <person name="Xu W."/>
            <person name="Pan J."/>
            <person name="Luo Z.H."/>
            <person name="Li M."/>
        </authorList>
    </citation>
    <scope>NUCLEOTIDE SEQUENCE [LARGE SCALE GENOMIC DNA]</scope>
    <source>
        <strain evidence="2">HyVt-633</strain>
    </source>
</reference>